<gene>
    <name evidence="11" type="ORF">C8J55DRAFT_19207</name>
</gene>
<evidence type="ECO:0000259" key="10">
    <source>
        <dbReference type="PROSITE" id="PS51194"/>
    </source>
</evidence>
<dbReference type="PROSITE" id="PS51194">
    <property type="entry name" value="HELICASE_CTER"/>
    <property type="match status" value="1"/>
</dbReference>
<evidence type="ECO:0000256" key="3">
    <source>
        <dbReference type="ARBA" id="ARBA00022801"/>
    </source>
</evidence>
<dbReference type="CDD" id="cd17920">
    <property type="entry name" value="DEXHc_RecQ"/>
    <property type="match status" value="1"/>
</dbReference>
<dbReference type="PROSITE" id="PS51192">
    <property type="entry name" value="HELICASE_ATP_BIND_1"/>
    <property type="match status" value="1"/>
</dbReference>
<evidence type="ECO:0000256" key="7">
    <source>
        <dbReference type="RuleBase" id="RU364117"/>
    </source>
</evidence>
<evidence type="ECO:0000256" key="2">
    <source>
        <dbReference type="ARBA" id="ARBA00022741"/>
    </source>
</evidence>
<dbReference type="PANTHER" id="PTHR13710">
    <property type="entry name" value="DNA HELICASE RECQ FAMILY MEMBER"/>
    <property type="match status" value="1"/>
</dbReference>
<dbReference type="Pfam" id="PF16124">
    <property type="entry name" value="RecQ_Zn_bind"/>
    <property type="match status" value="1"/>
</dbReference>
<comment type="catalytic activity">
    <reaction evidence="7">
        <text>ATP + H2O = ADP + phosphate + H(+)</text>
        <dbReference type="Rhea" id="RHEA:13065"/>
        <dbReference type="ChEBI" id="CHEBI:15377"/>
        <dbReference type="ChEBI" id="CHEBI:15378"/>
        <dbReference type="ChEBI" id="CHEBI:30616"/>
        <dbReference type="ChEBI" id="CHEBI:43474"/>
        <dbReference type="ChEBI" id="CHEBI:456216"/>
    </reaction>
</comment>
<dbReference type="GO" id="GO:0000724">
    <property type="term" value="P:double-strand break repair via homologous recombination"/>
    <property type="evidence" value="ECO:0007669"/>
    <property type="project" value="TreeGrafter"/>
</dbReference>
<evidence type="ECO:0000256" key="8">
    <source>
        <dbReference type="SAM" id="MobiDB-lite"/>
    </source>
</evidence>
<dbReference type="SUPFAM" id="SSF52540">
    <property type="entry name" value="P-loop containing nucleoside triphosphate hydrolases"/>
    <property type="match status" value="1"/>
</dbReference>
<dbReference type="GO" id="GO:0009378">
    <property type="term" value="F:four-way junction helicase activity"/>
    <property type="evidence" value="ECO:0007669"/>
    <property type="project" value="TreeGrafter"/>
</dbReference>
<feature type="domain" description="Helicase C-terminal" evidence="10">
    <location>
        <begin position="267"/>
        <end position="435"/>
    </location>
</feature>
<dbReference type="Gene3D" id="3.40.50.300">
    <property type="entry name" value="P-loop containing nucleotide triphosphate hydrolases"/>
    <property type="match status" value="2"/>
</dbReference>
<dbReference type="InterPro" id="IPR032284">
    <property type="entry name" value="RecQ_Zn-bd"/>
</dbReference>
<comment type="catalytic activity">
    <reaction evidence="6 7">
        <text>Couples ATP hydrolysis with the unwinding of duplex DNA by translocating in the 3'-5' direction.</text>
        <dbReference type="EC" id="5.6.2.4"/>
    </reaction>
</comment>
<dbReference type="Pfam" id="PF00271">
    <property type="entry name" value="Helicase_C"/>
    <property type="match status" value="1"/>
</dbReference>
<dbReference type="EC" id="5.6.2.4" evidence="7"/>
<dbReference type="InterPro" id="IPR027417">
    <property type="entry name" value="P-loop_NTPase"/>
</dbReference>
<evidence type="ECO:0000313" key="12">
    <source>
        <dbReference type="Proteomes" id="UP001150238"/>
    </source>
</evidence>
<dbReference type="FunFam" id="3.40.50.300:FF:001389">
    <property type="entry name" value="ATP-dependent DNA helicase RecQ"/>
    <property type="match status" value="1"/>
</dbReference>
<dbReference type="InterPro" id="IPR011545">
    <property type="entry name" value="DEAD/DEAH_box_helicase_dom"/>
</dbReference>
<feature type="domain" description="Helicase ATP-binding" evidence="9">
    <location>
        <begin position="63"/>
        <end position="238"/>
    </location>
</feature>
<evidence type="ECO:0000256" key="1">
    <source>
        <dbReference type="ARBA" id="ARBA00005446"/>
    </source>
</evidence>
<keyword evidence="4 7" id="KW-0347">Helicase</keyword>
<dbReference type="EMBL" id="JANVFS010000001">
    <property type="protein sequence ID" value="KAJ4496386.1"/>
    <property type="molecule type" value="Genomic_DNA"/>
</dbReference>
<dbReference type="InterPro" id="IPR001650">
    <property type="entry name" value="Helicase_C-like"/>
</dbReference>
<keyword evidence="3 7" id="KW-0378">Hydrolase</keyword>
<dbReference type="GO" id="GO:0005524">
    <property type="term" value="F:ATP binding"/>
    <property type="evidence" value="ECO:0007669"/>
    <property type="project" value="UniProtKB-KW"/>
</dbReference>
<accession>A0A9W9E1Q1</accession>
<proteinExistence type="inferred from homology"/>
<dbReference type="NCBIfam" id="TIGR00614">
    <property type="entry name" value="recQ_fam"/>
    <property type="match status" value="1"/>
</dbReference>
<dbReference type="GO" id="GO:0043138">
    <property type="term" value="F:3'-5' DNA helicase activity"/>
    <property type="evidence" value="ECO:0007669"/>
    <property type="project" value="UniProtKB-EC"/>
</dbReference>
<comment type="subcellular location">
    <subcellularLocation>
        <location evidence="7">Nucleus</location>
    </subcellularLocation>
</comment>
<dbReference type="GO" id="GO:0005694">
    <property type="term" value="C:chromosome"/>
    <property type="evidence" value="ECO:0007669"/>
    <property type="project" value="TreeGrafter"/>
</dbReference>
<organism evidence="11 12">
    <name type="scientific">Lentinula lateritia</name>
    <dbReference type="NCBI Taxonomy" id="40482"/>
    <lineage>
        <taxon>Eukaryota</taxon>
        <taxon>Fungi</taxon>
        <taxon>Dikarya</taxon>
        <taxon>Basidiomycota</taxon>
        <taxon>Agaricomycotina</taxon>
        <taxon>Agaricomycetes</taxon>
        <taxon>Agaricomycetidae</taxon>
        <taxon>Agaricales</taxon>
        <taxon>Marasmiineae</taxon>
        <taxon>Omphalotaceae</taxon>
        <taxon>Lentinula</taxon>
    </lineage>
</organism>
<dbReference type="Proteomes" id="UP001150238">
    <property type="component" value="Unassembled WGS sequence"/>
</dbReference>
<keyword evidence="5 7" id="KW-0067">ATP-binding</keyword>
<keyword evidence="2 7" id="KW-0547">Nucleotide-binding</keyword>
<evidence type="ECO:0000256" key="6">
    <source>
        <dbReference type="ARBA" id="ARBA00034617"/>
    </source>
</evidence>
<dbReference type="SMART" id="SM00490">
    <property type="entry name" value="HELICc"/>
    <property type="match status" value="1"/>
</dbReference>
<comment type="caution">
    <text evidence="11">The sequence shown here is derived from an EMBL/GenBank/DDBJ whole genome shotgun (WGS) entry which is preliminary data.</text>
</comment>
<dbReference type="GO" id="GO:0016787">
    <property type="term" value="F:hydrolase activity"/>
    <property type="evidence" value="ECO:0007669"/>
    <property type="project" value="UniProtKB-KW"/>
</dbReference>
<dbReference type="GO" id="GO:0003676">
    <property type="term" value="F:nucleic acid binding"/>
    <property type="evidence" value="ECO:0007669"/>
    <property type="project" value="InterPro"/>
</dbReference>
<dbReference type="SMART" id="SM00487">
    <property type="entry name" value="DEXDc"/>
    <property type="match status" value="1"/>
</dbReference>
<name>A0A9W9E1Q1_9AGAR</name>
<feature type="region of interest" description="Disordered" evidence="8">
    <location>
        <begin position="581"/>
        <end position="609"/>
    </location>
</feature>
<dbReference type="GO" id="GO:0005737">
    <property type="term" value="C:cytoplasm"/>
    <property type="evidence" value="ECO:0007669"/>
    <property type="project" value="TreeGrafter"/>
</dbReference>
<evidence type="ECO:0000256" key="4">
    <source>
        <dbReference type="ARBA" id="ARBA00022806"/>
    </source>
</evidence>
<reference evidence="11" key="1">
    <citation type="submission" date="2022-08" db="EMBL/GenBank/DDBJ databases">
        <authorList>
            <consortium name="DOE Joint Genome Institute"/>
            <person name="Min B."/>
            <person name="Riley R."/>
            <person name="Sierra-Patev S."/>
            <person name="Naranjo-Ortiz M."/>
            <person name="Looney B."/>
            <person name="Konkel Z."/>
            <person name="Slot J.C."/>
            <person name="Sakamoto Y."/>
            <person name="Steenwyk J.L."/>
            <person name="Rokas A."/>
            <person name="Carro J."/>
            <person name="Camarero S."/>
            <person name="Ferreira P."/>
            <person name="Molpeceres G."/>
            <person name="Ruiz-Duenas F.J."/>
            <person name="Serrano A."/>
            <person name="Henrissat B."/>
            <person name="Drula E."/>
            <person name="Hughes K.W."/>
            <person name="Mata J.L."/>
            <person name="Ishikawa N.K."/>
            <person name="Vargas-Isla R."/>
            <person name="Ushijima S."/>
            <person name="Smith C.A."/>
            <person name="Ahrendt S."/>
            <person name="Andreopoulos W."/>
            <person name="He G."/>
            <person name="Labutti K."/>
            <person name="Lipzen A."/>
            <person name="Ng V."/>
            <person name="Sandor L."/>
            <person name="Barry K."/>
            <person name="Martinez A.T."/>
            <person name="Xiao Y."/>
            <person name="Gibbons J.G."/>
            <person name="Terashima K."/>
            <person name="Hibbett D.S."/>
            <person name="Grigoriev I.V."/>
        </authorList>
    </citation>
    <scope>NUCLEOTIDE SEQUENCE</scope>
    <source>
        <strain evidence="11">Sp2 HRB7682 ss15</strain>
    </source>
</reference>
<evidence type="ECO:0000313" key="11">
    <source>
        <dbReference type="EMBL" id="KAJ4496386.1"/>
    </source>
</evidence>
<dbReference type="InterPro" id="IPR014001">
    <property type="entry name" value="Helicase_ATP-bd"/>
</dbReference>
<comment type="similarity">
    <text evidence="1 7">Belongs to the helicase family. RecQ subfamily.</text>
</comment>
<dbReference type="PANTHER" id="PTHR13710:SF152">
    <property type="entry name" value="ATP-DEPENDENT DNA HELICASE Q5"/>
    <property type="match status" value="1"/>
</dbReference>
<dbReference type="Pfam" id="PF00270">
    <property type="entry name" value="DEAD"/>
    <property type="match status" value="1"/>
</dbReference>
<reference evidence="11" key="2">
    <citation type="journal article" date="2023" name="Proc. Natl. Acad. Sci. U.S.A.">
        <title>A global phylogenomic analysis of the shiitake genus Lentinula.</title>
        <authorList>
            <person name="Sierra-Patev S."/>
            <person name="Min B."/>
            <person name="Naranjo-Ortiz M."/>
            <person name="Looney B."/>
            <person name="Konkel Z."/>
            <person name="Slot J.C."/>
            <person name="Sakamoto Y."/>
            <person name="Steenwyk J.L."/>
            <person name="Rokas A."/>
            <person name="Carro J."/>
            <person name="Camarero S."/>
            <person name="Ferreira P."/>
            <person name="Molpeceres G."/>
            <person name="Ruiz-Duenas F.J."/>
            <person name="Serrano A."/>
            <person name="Henrissat B."/>
            <person name="Drula E."/>
            <person name="Hughes K.W."/>
            <person name="Mata J.L."/>
            <person name="Ishikawa N.K."/>
            <person name="Vargas-Isla R."/>
            <person name="Ushijima S."/>
            <person name="Smith C.A."/>
            <person name="Donoghue J."/>
            <person name="Ahrendt S."/>
            <person name="Andreopoulos W."/>
            <person name="He G."/>
            <person name="LaButti K."/>
            <person name="Lipzen A."/>
            <person name="Ng V."/>
            <person name="Riley R."/>
            <person name="Sandor L."/>
            <person name="Barry K."/>
            <person name="Martinez A.T."/>
            <person name="Xiao Y."/>
            <person name="Gibbons J.G."/>
            <person name="Terashima K."/>
            <person name="Grigoriev I.V."/>
            <person name="Hibbett D."/>
        </authorList>
    </citation>
    <scope>NUCLEOTIDE SEQUENCE</scope>
    <source>
        <strain evidence="11">Sp2 HRB7682 ss15</strain>
    </source>
</reference>
<keyword evidence="7" id="KW-0539">Nucleus</keyword>
<dbReference type="AlphaFoldDB" id="A0A9W9E1Q1"/>
<dbReference type="InterPro" id="IPR004589">
    <property type="entry name" value="DNA_helicase_ATP-dep_RecQ"/>
</dbReference>
<dbReference type="GO" id="GO:0005634">
    <property type="term" value="C:nucleus"/>
    <property type="evidence" value="ECO:0007669"/>
    <property type="project" value="UniProtKB-SubCell"/>
</dbReference>
<sequence>MSSTSSGPPYEEICGADFSDHEWRTSSTVGVIPELKIRIENCHRILRTAFGHSNYKGKQKEIIEAAVAGRDVFVLAPTGMGKSLCFQIPAAAKQSGMTLVISPLLALMKNQIEGLRRKSIPVASLTSDTPPDEKEEINQALMSGRPKIRLLYTTPEKLPRPDFMKLLRIVYNKGELNRLVVDEAHCISEWGHDFRGEYRRIGIFRQNFPDVPVMALTATATPSVVDDIISSLQMKGCDLFVHPFNRPNLYYEVRYTSSSDELSKMAEICDYICGLHRKRGKVSCGIIYCRTKKMCDSLSGYLRSKGLASRPYHRGVAQGTLAKTFEEWSIPGGSESGGIDVVVATVAFGLGIDKGDVRYVIHYDIPKSFEGYYQETGRAGRNGVPSKCILYYSREDLSEVRRWVADSHSSRVQKAEDLRFPAPSQRSISSLEKLAQYAENTEVCRHISICRFFGEDIDDKDAEIVKQYCKMMCDVCKYPEKTKRRKESLGAAPLEFRTVPSRPSANAAICDTHSTGWNDNGKRIAGAMDQRLGNGSNTAKRLKITEYSKPLVTKPYNSAASLSKPFKAPSMNGRGSLAIAAPKKVVSSSSSRSSEQRQPQDGSPLRGAKNGEAQLRLEKDSIFGVELGSDSSVQTSPQDMAKTSESDAIPDLVLPDVHIEIEDPSSGKIPVTIRRTAVGAIRQTIHRVFTRREELWGRLKKIPNIDTRGSIIASVATEIEYSSIFCFSSTPEGYQVRLGNKVQALILLGDEQSWKMDDEQECFEDAREAIKIIKQLCK</sequence>
<evidence type="ECO:0000256" key="5">
    <source>
        <dbReference type="ARBA" id="ARBA00022840"/>
    </source>
</evidence>
<evidence type="ECO:0000259" key="9">
    <source>
        <dbReference type="PROSITE" id="PS51192"/>
    </source>
</evidence>
<protein>
    <recommendedName>
        <fullName evidence="7">ATP-dependent DNA helicase</fullName>
        <ecNumber evidence="7">5.6.2.4</ecNumber>
    </recommendedName>
</protein>